<feature type="transmembrane region" description="Helical" evidence="1">
    <location>
        <begin position="261"/>
        <end position="281"/>
    </location>
</feature>
<dbReference type="PANTHER" id="PTHR40448">
    <property type="entry name" value="TWO-COMPONENT SENSOR HISTIDINE KINASE"/>
    <property type="match status" value="1"/>
</dbReference>
<organism evidence="3 4">
    <name type="scientific">Dorea acetigenes</name>
    <dbReference type="NCBI Taxonomy" id="2981787"/>
    <lineage>
        <taxon>Bacteria</taxon>
        <taxon>Bacillati</taxon>
        <taxon>Bacillota</taxon>
        <taxon>Clostridia</taxon>
        <taxon>Lachnospirales</taxon>
        <taxon>Lachnospiraceae</taxon>
        <taxon>Dorea</taxon>
    </lineage>
</organism>
<keyword evidence="1" id="KW-0812">Transmembrane</keyword>
<evidence type="ECO:0000313" key="3">
    <source>
        <dbReference type="EMBL" id="MCU6685963.1"/>
    </source>
</evidence>
<proteinExistence type="predicted"/>
<protein>
    <submittedName>
        <fullName evidence="3">GHKL domain-containing protein</fullName>
    </submittedName>
</protein>
<feature type="transmembrane region" description="Helical" evidence="1">
    <location>
        <begin position="191"/>
        <end position="210"/>
    </location>
</feature>
<feature type="domain" description="Sensor histidine kinase NatK-like C-terminal" evidence="2">
    <location>
        <begin position="403"/>
        <end position="496"/>
    </location>
</feature>
<feature type="transmembrane region" description="Helical" evidence="1">
    <location>
        <begin position="222"/>
        <end position="241"/>
    </location>
</feature>
<feature type="transmembrane region" description="Helical" evidence="1">
    <location>
        <begin position="151"/>
        <end position="171"/>
    </location>
</feature>
<feature type="transmembrane region" description="Helical" evidence="1">
    <location>
        <begin position="95"/>
        <end position="117"/>
    </location>
</feature>
<evidence type="ECO:0000259" key="2">
    <source>
        <dbReference type="Pfam" id="PF14501"/>
    </source>
</evidence>
<feature type="transmembrane region" description="Helical" evidence="1">
    <location>
        <begin position="129"/>
        <end position="146"/>
    </location>
</feature>
<sequence length="497" mass="56079">MTGRNPLLSPCLRIIGGGKTLTIAQSTAASEKQVDDGTVYPCEVTLYCGYAYESGLIASSARTMIPAVLLFSLLLFLLAVFIWNASQGIFLPKPLIFALAVLFRMCIVLSKADFFYQYFGMLPIDPTDMFFHFSVGAFLLFLTLYASRLRLLFAGITLLEWISVLLSFSIQTGKFLEYGDLYVFFMNLPQITGFLALVAALTGTFILWKLRMPFFRHMAQTALFLIIGYLLFLAVSIPILPDYAASVFTRLGQEVIMLLPKFALTLLWNLCLLSGLAAVLFDFIEQLSRRRTELEVLSSKNRLALESYENLRLQSEEVRMLRHDTVKHYTLLRSMIKDNPEQVPGYLEELIGQAEQIRPVISCRNQTLNILLNGKLGMAKAKGIETEIERCDAPKKLPLSDPELCSLILNILDNAINAASISRKPLIRLDFHCKAQHFVFSCENSVPDKTSDHKKTLTPEHGYGLKIIRQIMKRFGNNMLSMEQTGSLYRITVVIPF</sequence>
<keyword evidence="4" id="KW-1185">Reference proteome</keyword>
<dbReference type="Proteomes" id="UP001652431">
    <property type="component" value="Unassembled WGS sequence"/>
</dbReference>
<dbReference type="InterPro" id="IPR032834">
    <property type="entry name" value="NatK-like_C"/>
</dbReference>
<evidence type="ECO:0000313" key="4">
    <source>
        <dbReference type="Proteomes" id="UP001652431"/>
    </source>
</evidence>
<accession>A0ABT2RKR0</accession>
<evidence type="ECO:0000256" key="1">
    <source>
        <dbReference type="SAM" id="Phobius"/>
    </source>
</evidence>
<dbReference type="Pfam" id="PF14501">
    <property type="entry name" value="HATPase_c_5"/>
    <property type="match status" value="1"/>
</dbReference>
<dbReference type="PANTHER" id="PTHR40448:SF1">
    <property type="entry name" value="TWO-COMPONENT SENSOR HISTIDINE KINASE"/>
    <property type="match status" value="1"/>
</dbReference>
<keyword evidence="1" id="KW-1133">Transmembrane helix</keyword>
<dbReference type="InterPro" id="IPR036890">
    <property type="entry name" value="HATPase_C_sf"/>
</dbReference>
<gene>
    <name evidence="3" type="ORF">OCV99_05190</name>
</gene>
<reference evidence="3 4" key="1">
    <citation type="journal article" date="2021" name="ISME Commun">
        <title>Automated analysis of genomic sequences facilitates high-throughput and comprehensive description of bacteria.</title>
        <authorList>
            <person name="Hitch T.C.A."/>
        </authorList>
    </citation>
    <scope>NUCLEOTIDE SEQUENCE [LARGE SCALE GENOMIC DNA]</scope>
    <source>
        <strain evidence="3 4">Sanger_03</strain>
    </source>
</reference>
<feature type="transmembrane region" description="Helical" evidence="1">
    <location>
        <begin position="64"/>
        <end position="83"/>
    </location>
</feature>
<dbReference type="SUPFAM" id="SSF55874">
    <property type="entry name" value="ATPase domain of HSP90 chaperone/DNA topoisomerase II/histidine kinase"/>
    <property type="match status" value="1"/>
</dbReference>
<dbReference type="Gene3D" id="3.30.565.10">
    <property type="entry name" value="Histidine kinase-like ATPase, C-terminal domain"/>
    <property type="match status" value="1"/>
</dbReference>
<dbReference type="RefSeq" id="WP_158368878.1">
    <property type="nucleotide sequence ID" value="NZ_JAOQJU010000003.1"/>
</dbReference>
<keyword evidence="1" id="KW-0472">Membrane</keyword>
<dbReference type="EMBL" id="JAOQJU010000003">
    <property type="protein sequence ID" value="MCU6685963.1"/>
    <property type="molecule type" value="Genomic_DNA"/>
</dbReference>
<name>A0ABT2RKR0_9FIRM</name>
<comment type="caution">
    <text evidence="3">The sequence shown here is derived from an EMBL/GenBank/DDBJ whole genome shotgun (WGS) entry which is preliminary data.</text>
</comment>